<keyword evidence="5" id="KW-1185">Reference proteome</keyword>
<name>A0A2P6V2Q6_9CHLO</name>
<dbReference type="InterPro" id="IPR036249">
    <property type="entry name" value="Thioredoxin-like_sf"/>
</dbReference>
<evidence type="ECO:0000313" key="4">
    <source>
        <dbReference type="EMBL" id="PSC68373.1"/>
    </source>
</evidence>
<dbReference type="Proteomes" id="UP000239649">
    <property type="component" value="Unassembled WGS sequence"/>
</dbReference>
<proteinExistence type="predicted"/>
<dbReference type="Pfam" id="PF01323">
    <property type="entry name" value="DSBA"/>
    <property type="match status" value="1"/>
</dbReference>
<evidence type="ECO:0000256" key="1">
    <source>
        <dbReference type="SAM" id="Coils"/>
    </source>
</evidence>
<sequence length="834" mass="90650">MESDSFGGSEEVLLAQEVTISRLQEERSRLVAETQTLGAALSAQQAQLRAAQHRTAEQESRAAALSSADARRLSAAAARADAAEEEAARIRHRAANDRILLEQAERGRREAEEQLGPALKQNAELRQRLAAAQRQVSQLESLQPFADGLQEQQQQARDEAAALSSALDAANARVRQLEGRCVELEGELAGTAAALTSARRLIDRHEERGRARQHQHHHQQRSGSLTPSELCDLEGATSAFVGGASPQRTARSGGADAASPSGLPSRRRALQQRQAVVQAEQQRRHAEENVQQEKGAAAERAQHHSLVAGLQQQLLEQQRQLAHLQLQQSVALGGGGGDPQPPAEATLRLQTLQRDVEKLQRRNNSLQTALAEASLQHARASAAAGRQVQEAQQDAAQLRRQCDAAQAQLTQLQAAAEALHDDGYAAGGSNAGSAEQLEQLLEYATRCNAVVELNAALLQEKKAWLDKLRAAEAEAERCREEAQHLRVQHLQLCGSGGSAAAAEQQQERVQRLLEAQAAEAALRSVLNEAREELVAACKALSGELRRVHALERLRISDMAEVQRLQRRLHELQRGAAAAFKALAQQQQHRQQRRQGAAVKGEAQLAARPSVRVDIWSDISCPWCWVGKKRFDKAVQQFEGETGIEVAYYSYIIDHGTAPQGEEYLAYNVRRWGSDGWCAGLRRSGLPDGAAFSDWRWWPDSMRAHQLLLLAQDQGKGRQAKEALLRATYEEGQNLFEVDALVAVGAALAPQQTPDELRSYLQVGLEEDSGRAAVLADDKRGKRELDISGVPYFIVGPGGSSGSDGPSGRRFALSGAQPTSAFVSAISKALSEQAA</sequence>
<feature type="region of interest" description="Disordered" evidence="2">
    <location>
        <begin position="207"/>
        <end position="229"/>
    </location>
</feature>
<dbReference type="PANTHER" id="PTHR13887">
    <property type="entry name" value="GLUTATHIONE S-TRANSFERASE KAPPA"/>
    <property type="match status" value="1"/>
</dbReference>
<feature type="compositionally biased region" description="Low complexity" evidence="2">
    <location>
        <begin position="271"/>
        <end position="280"/>
    </location>
</feature>
<feature type="domain" description="DSBA-like thioredoxin" evidence="3">
    <location>
        <begin position="611"/>
        <end position="825"/>
    </location>
</feature>
<organism evidence="4 5">
    <name type="scientific">Micractinium conductrix</name>
    <dbReference type="NCBI Taxonomy" id="554055"/>
    <lineage>
        <taxon>Eukaryota</taxon>
        <taxon>Viridiplantae</taxon>
        <taxon>Chlorophyta</taxon>
        <taxon>core chlorophytes</taxon>
        <taxon>Trebouxiophyceae</taxon>
        <taxon>Chlorellales</taxon>
        <taxon>Chlorellaceae</taxon>
        <taxon>Chlorella clade</taxon>
        <taxon>Micractinium</taxon>
    </lineage>
</organism>
<dbReference type="PANTHER" id="PTHR13887:SF46">
    <property type="entry name" value="DSBA-LIKE THIOREDOXIN DOMAIN-CONTAINING PROTEIN"/>
    <property type="match status" value="1"/>
</dbReference>
<gene>
    <name evidence="4" type="ORF">C2E20_8012</name>
</gene>
<feature type="region of interest" description="Disordered" evidence="2">
    <location>
        <begin position="241"/>
        <end position="303"/>
    </location>
</feature>
<feature type="compositionally biased region" description="Basic residues" evidence="2">
    <location>
        <begin position="211"/>
        <end position="220"/>
    </location>
</feature>
<keyword evidence="1" id="KW-0175">Coiled coil</keyword>
<feature type="coiled-coil region" evidence="1">
    <location>
        <begin position="73"/>
        <end position="187"/>
    </location>
</feature>
<protein>
    <submittedName>
        <fullName evidence="4">DSBA family thioredoxin domain containing</fullName>
    </submittedName>
</protein>
<dbReference type="EMBL" id="LHPF02000038">
    <property type="protein sequence ID" value="PSC68373.1"/>
    <property type="molecule type" value="Genomic_DNA"/>
</dbReference>
<dbReference type="Gene3D" id="3.40.30.10">
    <property type="entry name" value="Glutaredoxin"/>
    <property type="match status" value="1"/>
</dbReference>
<comment type="caution">
    <text evidence="4">The sequence shown here is derived from an EMBL/GenBank/DDBJ whole genome shotgun (WGS) entry which is preliminary data.</text>
</comment>
<evidence type="ECO:0000313" key="5">
    <source>
        <dbReference type="Proteomes" id="UP000239649"/>
    </source>
</evidence>
<reference evidence="4 5" key="1">
    <citation type="journal article" date="2018" name="Plant J.">
        <title>Genome sequences of Chlorella sorokiniana UTEX 1602 and Micractinium conductrix SAG 241.80: implications to maltose excretion by a green alga.</title>
        <authorList>
            <person name="Arriola M.B."/>
            <person name="Velmurugan N."/>
            <person name="Zhang Y."/>
            <person name="Plunkett M.H."/>
            <person name="Hondzo H."/>
            <person name="Barney B.M."/>
        </authorList>
    </citation>
    <scope>NUCLEOTIDE SEQUENCE [LARGE SCALE GENOMIC DNA]</scope>
    <source>
        <strain evidence="4 5">SAG 241.80</strain>
    </source>
</reference>
<dbReference type="OrthoDB" id="1930760at2759"/>
<evidence type="ECO:0000259" key="3">
    <source>
        <dbReference type="Pfam" id="PF01323"/>
    </source>
</evidence>
<evidence type="ECO:0000256" key="2">
    <source>
        <dbReference type="SAM" id="MobiDB-lite"/>
    </source>
</evidence>
<feature type="coiled-coil region" evidence="1">
    <location>
        <begin position="454"/>
        <end position="532"/>
    </location>
</feature>
<accession>A0A2P6V2Q6</accession>
<dbReference type="SUPFAM" id="SSF52833">
    <property type="entry name" value="Thioredoxin-like"/>
    <property type="match status" value="1"/>
</dbReference>
<dbReference type="GO" id="GO:0016491">
    <property type="term" value="F:oxidoreductase activity"/>
    <property type="evidence" value="ECO:0007669"/>
    <property type="project" value="InterPro"/>
</dbReference>
<dbReference type="InterPro" id="IPR001853">
    <property type="entry name" value="DSBA-like_thioredoxin_dom"/>
</dbReference>
<dbReference type="AlphaFoldDB" id="A0A2P6V2Q6"/>